<sequence length="379" mass="42098">MVQSKLGFSDRMFHGWPNFGPRLFRGSFDCKLFWTQRQSSEQRFSRVSHVLAGGLFFLLTQGTSTSAQSVPSPQSQTAGAGDLSFGSWRHVDSDDFSRNNTTESESDSLNSLNAQFGFPALPSDCEWEIRSPPLKSKRPEQSTLWHRVMDDHRNYYGMKSLRMLAGGFLAGAAIANTQLDHEIQDHFQSSVRGATSDEWFEFLHANKELGNGIYTLPVFAGAWALGEYFHDSPPLAVSSEWGERSLRSFLVGAPPLILAQKLTGGSRPIEDGVDSSHWSPWADNNGVSGHAFMSSLPFINAAKMTENRWLKTTYYAGSLLGPLSRVNDDAHYPSQVALGWWMAFVAASAVDRTQFADGRLQLYPMATSDGYGALFEFTY</sequence>
<dbReference type="CDD" id="cd01610">
    <property type="entry name" value="PAP2_like"/>
    <property type="match status" value="1"/>
</dbReference>
<evidence type="ECO:0000313" key="2">
    <source>
        <dbReference type="Proteomes" id="UP000316476"/>
    </source>
</evidence>
<dbReference type="AlphaFoldDB" id="A0A5C6G0Q9"/>
<evidence type="ECO:0000313" key="1">
    <source>
        <dbReference type="EMBL" id="TWU67208.1"/>
    </source>
</evidence>
<gene>
    <name evidence="1" type="ORF">V7x_27810</name>
</gene>
<accession>A0A5C6G0Q9</accession>
<comment type="caution">
    <text evidence="1">The sequence shown here is derived from an EMBL/GenBank/DDBJ whole genome shotgun (WGS) entry which is preliminary data.</text>
</comment>
<dbReference type="Proteomes" id="UP000316476">
    <property type="component" value="Unassembled WGS sequence"/>
</dbReference>
<reference evidence="1 2" key="1">
    <citation type="submission" date="2019-02" db="EMBL/GenBank/DDBJ databases">
        <title>Deep-cultivation of Planctomycetes and their phenomic and genomic characterization uncovers novel biology.</title>
        <authorList>
            <person name="Wiegand S."/>
            <person name="Jogler M."/>
            <person name="Boedeker C."/>
            <person name="Pinto D."/>
            <person name="Vollmers J."/>
            <person name="Rivas-Marin E."/>
            <person name="Kohn T."/>
            <person name="Peeters S.H."/>
            <person name="Heuer A."/>
            <person name="Rast P."/>
            <person name="Oberbeckmann S."/>
            <person name="Bunk B."/>
            <person name="Jeske O."/>
            <person name="Meyerdierks A."/>
            <person name="Storesund J.E."/>
            <person name="Kallscheuer N."/>
            <person name="Luecker S."/>
            <person name="Lage O.M."/>
            <person name="Pohl T."/>
            <person name="Merkel B.J."/>
            <person name="Hornburger P."/>
            <person name="Mueller R.-W."/>
            <person name="Bruemmer F."/>
            <person name="Labrenz M."/>
            <person name="Spormann A.M."/>
            <person name="Op Den Camp H."/>
            <person name="Overmann J."/>
            <person name="Amann R."/>
            <person name="Jetten M.S.M."/>
            <person name="Mascher T."/>
            <person name="Medema M.H."/>
            <person name="Devos D.P."/>
            <person name="Kaster A.-K."/>
            <person name="Ovreas L."/>
            <person name="Rohde M."/>
            <person name="Galperin M.Y."/>
            <person name="Jogler C."/>
        </authorList>
    </citation>
    <scope>NUCLEOTIDE SEQUENCE [LARGE SCALE GENOMIC DNA]</scope>
    <source>
        <strain evidence="1 2">V7</strain>
    </source>
</reference>
<proteinExistence type="predicted"/>
<dbReference type="EMBL" id="SJPZ01000001">
    <property type="protein sequence ID" value="TWU67208.1"/>
    <property type="molecule type" value="Genomic_DNA"/>
</dbReference>
<dbReference type="SUPFAM" id="SSF48317">
    <property type="entry name" value="Acid phosphatase/Vanadium-dependent haloperoxidase"/>
    <property type="match status" value="1"/>
</dbReference>
<dbReference type="InterPro" id="IPR036938">
    <property type="entry name" value="PAP2/HPO_sf"/>
</dbReference>
<organism evidence="1 2">
    <name type="scientific">Crateriforma conspicua</name>
    <dbReference type="NCBI Taxonomy" id="2527996"/>
    <lineage>
        <taxon>Bacteria</taxon>
        <taxon>Pseudomonadati</taxon>
        <taxon>Planctomycetota</taxon>
        <taxon>Planctomycetia</taxon>
        <taxon>Planctomycetales</taxon>
        <taxon>Planctomycetaceae</taxon>
        <taxon>Crateriforma</taxon>
    </lineage>
</organism>
<name>A0A5C6G0Q9_9PLAN</name>
<protein>
    <submittedName>
        <fullName evidence="1">PAP2 superfamily protein</fullName>
    </submittedName>
</protein>